<feature type="non-terminal residue" evidence="1">
    <location>
        <position position="113"/>
    </location>
</feature>
<reference evidence="1" key="1">
    <citation type="submission" date="2018-05" db="EMBL/GenBank/DDBJ databases">
        <authorList>
            <person name="Lanie J.A."/>
            <person name="Ng W.-L."/>
            <person name="Kazmierczak K.M."/>
            <person name="Andrzejewski T.M."/>
            <person name="Davidsen T.M."/>
            <person name="Wayne K.J."/>
            <person name="Tettelin H."/>
            <person name="Glass J.I."/>
            <person name="Rusch D."/>
            <person name="Podicherti R."/>
            <person name="Tsui H.-C.T."/>
            <person name="Winkler M.E."/>
        </authorList>
    </citation>
    <scope>NUCLEOTIDE SEQUENCE</scope>
</reference>
<name>A0A382NC72_9ZZZZ</name>
<dbReference type="AlphaFoldDB" id="A0A382NC72"/>
<sequence length="113" mass="12875">MKFCKVCLYPDTKPGLEFDNEGMCSACKNNELKSTVDWASRKSQLLEIIDKYKSKTGSRYDCIIPVSGGKDSTYQAYMMKEEFGLHPLLVNFLPRDLVPLGRKNIENLKNLGF</sequence>
<evidence type="ECO:0008006" key="2">
    <source>
        <dbReference type="Google" id="ProtNLM"/>
    </source>
</evidence>
<accession>A0A382NC72</accession>
<gene>
    <name evidence="1" type="ORF">METZ01_LOCUS310972</name>
</gene>
<evidence type="ECO:0000313" key="1">
    <source>
        <dbReference type="EMBL" id="SVC58118.1"/>
    </source>
</evidence>
<organism evidence="1">
    <name type="scientific">marine metagenome</name>
    <dbReference type="NCBI Taxonomy" id="408172"/>
    <lineage>
        <taxon>unclassified sequences</taxon>
        <taxon>metagenomes</taxon>
        <taxon>ecological metagenomes</taxon>
    </lineage>
</organism>
<dbReference type="SUPFAM" id="SSF52402">
    <property type="entry name" value="Adenine nucleotide alpha hydrolases-like"/>
    <property type="match status" value="1"/>
</dbReference>
<dbReference type="EMBL" id="UINC01099104">
    <property type="protein sequence ID" value="SVC58118.1"/>
    <property type="molecule type" value="Genomic_DNA"/>
</dbReference>
<proteinExistence type="predicted"/>
<dbReference type="InterPro" id="IPR014729">
    <property type="entry name" value="Rossmann-like_a/b/a_fold"/>
</dbReference>
<protein>
    <recommendedName>
        <fullName evidence="2">N-acetyl sugar amidotransferase</fullName>
    </recommendedName>
</protein>
<dbReference type="Gene3D" id="3.40.50.620">
    <property type="entry name" value="HUPs"/>
    <property type="match status" value="1"/>
</dbReference>